<dbReference type="AlphaFoldDB" id="A0A2T3KM67"/>
<reference evidence="1 2" key="1">
    <citation type="submission" date="2018-01" db="EMBL/GenBank/DDBJ databases">
        <title>Whole genome sequencing of Histamine producing bacteria.</title>
        <authorList>
            <person name="Butler K."/>
        </authorList>
    </citation>
    <scope>NUCLEOTIDE SEQUENCE [LARGE SCALE GENOMIC DNA]</scope>
    <source>
        <strain evidence="1 2">FS-7.2</strain>
    </source>
</reference>
<dbReference type="EMBL" id="PYNF01000002">
    <property type="protein sequence ID" value="PSV00893.1"/>
    <property type="molecule type" value="Genomic_DNA"/>
</dbReference>
<accession>A0A2T3KM67</accession>
<name>A0A2T3KM67_9GAMM</name>
<protein>
    <submittedName>
        <fullName evidence="1">Uncharacterized protein</fullName>
    </submittedName>
</protein>
<comment type="caution">
    <text evidence="1">The sequence shown here is derived from an EMBL/GenBank/DDBJ whole genome shotgun (WGS) entry which is preliminary data.</text>
</comment>
<dbReference type="Proteomes" id="UP000241426">
    <property type="component" value="Unassembled WGS sequence"/>
</dbReference>
<evidence type="ECO:0000313" key="1">
    <source>
        <dbReference type="EMBL" id="PSV00893.1"/>
    </source>
</evidence>
<proteinExistence type="predicted"/>
<organism evidence="1 2">
    <name type="scientific">Photobacterium kishitanii</name>
    <dbReference type="NCBI Taxonomy" id="318456"/>
    <lineage>
        <taxon>Bacteria</taxon>
        <taxon>Pseudomonadati</taxon>
        <taxon>Pseudomonadota</taxon>
        <taxon>Gammaproteobacteria</taxon>
        <taxon>Vibrionales</taxon>
        <taxon>Vibrionaceae</taxon>
        <taxon>Photobacterium</taxon>
    </lineage>
</organism>
<gene>
    <name evidence="1" type="ORF">C9J27_02380</name>
</gene>
<sequence length="281" mass="31621">MCNRRNVHRVTIHRNRKAFGSYPKYQMLMYCANNAGNTDYYELRDTSKVEKCLGDTLLCHLFKSGADIFLVSKIFKKTPSLDSGDISSKFVRYAFNQSDFLRVLGWALSGEVIDLFNNKELKVLLNVIENAGKAKNPNYNFEKLLYRVKRKVLSASGDVFNFNLCLSKRSLFLIRAAEFEIITASIFSKSSFIQLVEDKVFTKKEAILIAYTVIGGENCCAGFLSEVTGVSVDYCSWCLSKLRRSGLEMADSCDYALIILARGLNNGWTCASLKNQLCIAG</sequence>
<evidence type="ECO:0000313" key="2">
    <source>
        <dbReference type="Proteomes" id="UP000241426"/>
    </source>
</evidence>